<dbReference type="eggNOG" id="COG4643">
    <property type="taxonomic scope" value="Bacteria"/>
</dbReference>
<dbReference type="InterPro" id="IPR006171">
    <property type="entry name" value="TOPRIM_dom"/>
</dbReference>
<dbReference type="InterPro" id="IPR034154">
    <property type="entry name" value="TOPRIM_DnaG/twinkle"/>
</dbReference>
<dbReference type="Proteomes" id="UP000006732">
    <property type="component" value="Chromosome"/>
</dbReference>
<keyword evidence="3" id="KW-1185">Reference proteome</keyword>
<dbReference type="KEGG" id="ppd:Ppro_2130"/>
<sequence length="277" mass="30350">MNNPIDGFRQFMRNAGLEPPGEIVANGSLNRFTVPGDKPRSLNGWYVFHADTPAAGSFGCWKRQLNETWSAKEYHSMDPAEKAAYSAKMETIKRQREEEQVRIHAECRAWCADVWGKAEDATNDHPYLKAKGVKSFGLKCFRGSLLIPIQDIAGNIYGMQFIRPDGSKTFKTGTAKRGHFYSMGEGKGNTLCIAEGYATAASIHQATGYPVLTAFDAGNLKPVAENVRAKVPQLNIIICADNDQWTEGNPGLTKATEAARAVGGLLAVPFIEGVRHE</sequence>
<dbReference type="Pfam" id="PF13662">
    <property type="entry name" value="Toprim_4"/>
    <property type="match status" value="1"/>
</dbReference>
<reference evidence="2 3" key="1">
    <citation type="submission" date="2006-10" db="EMBL/GenBank/DDBJ databases">
        <title>Complete sequence of chromosome of Pelobacter propionicus DSM 2379.</title>
        <authorList>
            <consortium name="US DOE Joint Genome Institute"/>
            <person name="Copeland A."/>
            <person name="Lucas S."/>
            <person name="Lapidus A."/>
            <person name="Barry K."/>
            <person name="Detter J.C."/>
            <person name="Glavina del Rio T."/>
            <person name="Hammon N."/>
            <person name="Israni S."/>
            <person name="Dalin E."/>
            <person name="Tice H."/>
            <person name="Pitluck S."/>
            <person name="Saunders E."/>
            <person name="Brettin T."/>
            <person name="Bruce D."/>
            <person name="Han C."/>
            <person name="Tapia R."/>
            <person name="Schmutz J."/>
            <person name="Larimer F."/>
            <person name="Land M."/>
            <person name="Hauser L."/>
            <person name="Kyrpides N."/>
            <person name="Kim E."/>
            <person name="Lovley D."/>
            <person name="Richardson P."/>
        </authorList>
    </citation>
    <scope>NUCLEOTIDE SEQUENCE [LARGE SCALE GENOMIC DNA]</scope>
    <source>
        <strain evidence="3">DSM 2379 / NBRC 103807 / OttBd1</strain>
    </source>
</reference>
<dbReference type="EMBL" id="CP000482">
    <property type="protein sequence ID" value="ABK99738.1"/>
    <property type="molecule type" value="Genomic_DNA"/>
</dbReference>
<evidence type="ECO:0000259" key="1">
    <source>
        <dbReference type="PROSITE" id="PS50880"/>
    </source>
</evidence>
<gene>
    <name evidence="2" type="ordered locus">Ppro_2130</name>
</gene>
<name>A1AQW8_PELPD</name>
<dbReference type="PROSITE" id="PS50880">
    <property type="entry name" value="TOPRIM"/>
    <property type="match status" value="1"/>
</dbReference>
<dbReference type="SMART" id="SM00493">
    <property type="entry name" value="TOPRIM"/>
    <property type="match status" value="1"/>
</dbReference>
<evidence type="ECO:0000313" key="3">
    <source>
        <dbReference type="Proteomes" id="UP000006732"/>
    </source>
</evidence>
<evidence type="ECO:0000313" key="2">
    <source>
        <dbReference type="EMBL" id="ABK99738.1"/>
    </source>
</evidence>
<proteinExistence type="predicted"/>
<dbReference type="CDD" id="cd01029">
    <property type="entry name" value="TOPRIM_primases"/>
    <property type="match status" value="1"/>
</dbReference>
<dbReference type="HOGENOM" id="CLU_034830_1_0_7"/>
<accession>A1AQW8</accession>
<protein>
    <submittedName>
        <fullName evidence="2">TOPRIM domain protein</fullName>
    </submittedName>
</protein>
<organism evidence="2 3">
    <name type="scientific">Pelobacter propionicus (strain DSM 2379 / NBRC 103807 / OttBd1)</name>
    <dbReference type="NCBI Taxonomy" id="338966"/>
    <lineage>
        <taxon>Bacteria</taxon>
        <taxon>Pseudomonadati</taxon>
        <taxon>Thermodesulfobacteriota</taxon>
        <taxon>Desulfuromonadia</taxon>
        <taxon>Desulfuromonadales</taxon>
        <taxon>Desulfuromonadaceae</taxon>
        <taxon>Pelobacter</taxon>
    </lineage>
</organism>
<dbReference type="RefSeq" id="WP_011735999.1">
    <property type="nucleotide sequence ID" value="NC_008609.1"/>
</dbReference>
<feature type="domain" description="Toprim" evidence="1">
    <location>
        <begin position="189"/>
        <end position="277"/>
    </location>
</feature>
<dbReference type="AlphaFoldDB" id="A1AQW8"/>
<dbReference type="STRING" id="338966.Ppro_2130"/>